<evidence type="ECO:0000313" key="2">
    <source>
        <dbReference type="EMBL" id="GHC78715.1"/>
    </source>
</evidence>
<evidence type="ECO:0000313" key="3">
    <source>
        <dbReference type="Proteomes" id="UP000641137"/>
    </source>
</evidence>
<feature type="domain" description="DUF6894" evidence="1">
    <location>
        <begin position="3"/>
        <end position="71"/>
    </location>
</feature>
<organism evidence="2 3">
    <name type="scientific">Limoniibacter endophyticus</name>
    <dbReference type="NCBI Taxonomy" id="1565040"/>
    <lineage>
        <taxon>Bacteria</taxon>
        <taxon>Pseudomonadati</taxon>
        <taxon>Pseudomonadota</taxon>
        <taxon>Alphaproteobacteria</taxon>
        <taxon>Hyphomicrobiales</taxon>
        <taxon>Bartonellaceae</taxon>
        <taxon>Limoniibacter</taxon>
    </lineage>
</organism>
<dbReference type="Pfam" id="PF21834">
    <property type="entry name" value="DUF6894"/>
    <property type="match status" value="1"/>
</dbReference>
<reference evidence="2" key="2">
    <citation type="submission" date="2020-09" db="EMBL/GenBank/DDBJ databases">
        <authorList>
            <person name="Sun Q."/>
            <person name="Kim S."/>
        </authorList>
    </citation>
    <scope>NUCLEOTIDE SEQUENCE</scope>
    <source>
        <strain evidence="2">KCTC 42097</strain>
    </source>
</reference>
<dbReference type="InterPro" id="IPR054189">
    <property type="entry name" value="DUF6894"/>
</dbReference>
<dbReference type="RefSeq" id="WP_189492145.1">
    <property type="nucleotide sequence ID" value="NZ_BMZO01000011.1"/>
</dbReference>
<keyword evidence="3" id="KW-1185">Reference proteome</keyword>
<protein>
    <recommendedName>
        <fullName evidence="1">DUF6894 domain-containing protein</fullName>
    </recommendedName>
</protein>
<proteinExistence type="predicted"/>
<gene>
    <name evidence="2" type="ORF">GCM10010136_30680</name>
</gene>
<dbReference type="EMBL" id="BMZO01000011">
    <property type="protein sequence ID" value="GHC78715.1"/>
    <property type="molecule type" value="Genomic_DNA"/>
</dbReference>
<evidence type="ECO:0000259" key="1">
    <source>
        <dbReference type="Pfam" id="PF21834"/>
    </source>
</evidence>
<name>A0A8J3DJM8_9HYPH</name>
<reference evidence="2" key="1">
    <citation type="journal article" date="2014" name="Int. J. Syst. Evol. Microbiol.">
        <title>Complete genome sequence of Corynebacterium casei LMG S-19264T (=DSM 44701T), isolated from a smear-ripened cheese.</title>
        <authorList>
            <consortium name="US DOE Joint Genome Institute (JGI-PGF)"/>
            <person name="Walter F."/>
            <person name="Albersmeier A."/>
            <person name="Kalinowski J."/>
            <person name="Ruckert C."/>
        </authorList>
    </citation>
    <scope>NUCLEOTIDE SEQUENCE</scope>
    <source>
        <strain evidence="2">KCTC 42097</strain>
    </source>
</reference>
<dbReference type="AlphaFoldDB" id="A0A8J3DJM8"/>
<dbReference type="Proteomes" id="UP000641137">
    <property type="component" value="Unassembled WGS sequence"/>
</dbReference>
<comment type="caution">
    <text evidence="2">The sequence shown here is derived from an EMBL/GenBank/DDBJ whole genome shotgun (WGS) entry which is preliminary data.</text>
</comment>
<sequence>MPRYFFHIRDGDTLQYDLEGADAHTLDEAEQEARLAAREILAEKILAGDVIEGQSFEITNEHGTVLRTVKFLSEMRLS</sequence>
<accession>A0A8J3DJM8</accession>